<sequence>MNVISLFPPPGTTIDGWSVVRELGNGGFAVVYLVEKHGLRCALKLARHRDSSGDDKQTHARTLRELSALLLLDHPNIVKHRGYGYSEQGNVYLALEYVDGWTLAEWAERKHPTVQEVLHVFDKISAALSYMHGRGVLHRDLKLSNVLIRKSDGEPVIIDFSCASYSLAEELTDWGLPPGTDRFRAPEQFTWLREHKAEQRAKYAFQVADEIFAVGAMLYELLTDPRPTEVQARVTLNSTVMKPPPARALNVRVPEALNDLVDCILSREPARRPVDTEALRRELGELLAYSSAEYLSPVHPPSEQRPLEPPDQVMPEVANPRLPVSPTRSGRERWGLAAGLAALIALTVAGSFLLSRGEPTESGAQTVVGVSRPQIPPHSAPLTSTAPAMSPPSPPPMTLTGLATAVPKEGSTVKTPPSPESPLQGRPSRGRTKAAAAADCATMTLVAALAAGCPSAQIRPEAFTCPAGAEEVMQEDLRWKVNQSFALTLDARHETDAYVWFTAGAEVMGVVPKGVPSAQRAVAPPGTRFYGKAYFLSDRMGRSEGPALVIRYDRVKLPGQDERPVCFVVESPSKGYEDGRVKAYNLGGGYVVDRWP</sequence>
<dbReference type="InterPro" id="IPR008271">
    <property type="entry name" value="Ser/Thr_kinase_AS"/>
</dbReference>
<dbReference type="KEGG" id="mxa:MXAN_3182"/>
<dbReference type="PROSITE" id="PS00108">
    <property type="entry name" value="PROTEIN_KINASE_ST"/>
    <property type="match status" value="1"/>
</dbReference>
<dbReference type="PROSITE" id="PS50011">
    <property type="entry name" value="PROTEIN_KINASE_DOM"/>
    <property type="match status" value="1"/>
</dbReference>
<dbReference type="PROSITE" id="PS00107">
    <property type="entry name" value="PROTEIN_KINASE_ATP"/>
    <property type="match status" value="1"/>
</dbReference>
<dbReference type="RefSeq" id="WP_011553231.1">
    <property type="nucleotide sequence ID" value="NC_008095.1"/>
</dbReference>
<dbReference type="AlphaFoldDB" id="Q1D7I8"/>
<dbReference type="EC" id="2.7.11.1" evidence="2"/>
<dbReference type="SMART" id="SM00220">
    <property type="entry name" value="S_TKc"/>
    <property type="match status" value="1"/>
</dbReference>
<keyword evidence="4 7" id="KW-0547">Nucleotide-binding</keyword>
<evidence type="ECO:0000256" key="1">
    <source>
        <dbReference type="ARBA" id="ARBA00010886"/>
    </source>
</evidence>
<comment type="similarity">
    <text evidence="1">Belongs to the protein kinase superfamily. NEK Ser/Thr protein kinase family. NIMA subfamily.</text>
</comment>
<dbReference type="HOGENOM" id="CLU_028595_0_0_7"/>
<evidence type="ECO:0000256" key="5">
    <source>
        <dbReference type="ARBA" id="ARBA00022777"/>
    </source>
</evidence>
<keyword evidence="11" id="KW-1185">Reference proteome</keyword>
<dbReference type="EnsemblBacteria" id="ABF86711">
    <property type="protein sequence ID" value="ABF86711"/>
    <property type="gene ID" value="MXAN_3182"/>
</dbReference>
<dbReference type="GO" id="GO:0005524">
    <property type="term" value="F:ATP binding"/>
    <property type="evidence" value="ECO:0007669"/>
    <property type="project" value="UniProtKB-UniRule"/>
</dbReference>
<feature type="region of interest" description="Disordered" evidence="8">
    <location>
        <begin position="297"/>
        <end position="317"/>
    </location>
</feature>
<proteinExistence type="inferred from homology"/>
<reference evidence="10 11" key="1">
    <citation type="journal article" date="2006" name="Proc. Natl. Acad. Sci. U.S.A.">
        <title>Evolution of sensory complexity recorded in a myxobacterial genome.</title>
        <authorList>
            <person name="Goldman B.S."/>
            <person name="Nierman W.C."/>
            <person name="Kaiser D."/>
            <person name="Slater S.C."/>
            <person name="Durkin A.S."/>
            <person name="Eisen J.A."/>
            <person name="Ronning C.M."/>
            <person name="Barbazuk W.B."/>
            <person name="Blanchard M."/>
            <person name="Field C."/>
            <person name="Halling C."/>
            <person name="Hinkle G."/>
            <person name="Iartchuk O."/>
            <person name="Kim H.S."/>
            <person name="Mackenzie C."/>
            <person name="Madupu R."/>
            <person name="Miller N."/>
            <person name="Shvartsbeyn A."/>
            <person name="Sullivan S.A."/>
            <person name="Vaudin M."/>
            <person name="Wiegand R."/>
            <person name="Kaplan H.B."/>
        </authorList>
    </citation>
    <scope>NUCLEOTIDE SEQUENCE [LARGE SCALE GENOMIC DNA]</scope>
    <source>
        <strain evidence="11">DK1622</strain>
    </source>
</reference>
<name>Q1D7I8_MYXXD</name>
<dbReference type="eggNOG" id="COG0515">
    <property type="taxonomic scope" value="Bacteria"/>
</dbReference>
<evidence type="ECO:0000256" key="8">
    <source>
        <dbReference type="SAM" id="MobiDB-lite"/>
    </source>
</evidence>
<gene>
    <name evidence="10" type="ordered locus">MXAN_3182</name>
</gene>
<feature type="region of interest" description="Disordered" evidence="8">
    <location>
        <begin position="408"/>
        <end position="433"/>
    </location>
</feature>
<feature type="binding site" evidence="7">
    <location>
        <position position="44"/>
    </location>
    <ligand>
        <name>ATP</name>
        <dbReference type="ChEBI" id="CHEBI:30616"/>
    </ligand>
</feature>
<evidence type="ECO:0000256" key="7">
    <source>
        <dbReference type="PROSITE-ProRule" id="PRU10141"/>
    </source>
</evidence>
<evidence type="ECO:0000256" key="3">
    <source>
        <dbReference type="ARBA" id="ARBA00022679"/>
    </source>
</evidence>
<dbReference type="InterPro" id="IPR017441">
    <property type="entry name" value="Protein_kinase_ATP_BS"/>
</dbReference>
<accession>Q1D7I8</accession>
<dbReference type="InterPro" id="IPR050660">
    <property type="entry name" value="NEK_Ser/Thr_kinase"/>
</dbReference>
<protein>
    <recommendedName>
        <fullName evidence="2">non-specific serine/threonine protein kinase</fullName>
        <ecNumber evidence="2">2.7.11.1</ecNumber>
    </recommendedName>
</protein>
<evidence type="ECO:0000256" key="4">
    <source>
        <dbReference type="ARBA" id="ARBA00022741"/>
    </source>
</evidence>
<dbReference type="PANTHER" id="PTHR43671:SF13">
    <property type="entry name" value="SERINE_THREONINE-PROTEIN KINASE NEK2"/>
    <property type="match status" value="1"/>
</dbReference>
<dbReference type="OrthoDB" id="5492792at2"/>
<organism evidence="10 11">
    <name type="scientific">Myxococcus xanthus (strain DK1622)</name>
    <dbReference type="NCBI Taxonomy" id="246197"/>
    <lineage>
        <taxon>Bacteria</taxon>
        <taxon>Pseudomonadati</taxon>
        <taxon>Myxococcota</taxon>
        <taxon>Myxococcia</taxon>
        <taxon>Myxococcales</taxon>
        <taxon>Cystobacterineae</taxon>
        <taxon>Myxococcaceae</taxon>
        <taxon>Myxococcus</taxon>
    </lineage>
</organism>
<dbReference type="Gene3D" id="3.30.200.20">
    <property type="entry name" value="Phosphorylase Kinase, domain 1"/>
    <property type="match status" value="1"/>
</dbReference>
<evidence type="ECO:0000313" key="10">
    <source>
        <dbReference type="EMBL" id="ABF86711.1"/>
    </source>
</evidence>
<dbReference type="Proteomes" id="UP000002402">
    <property type="component" value="Chromosome"/>
</dbReference>
<dbReference type="STRING" id="246197.MXAN_3182"/>
<keyword evidence="5 10" id="KW-0418">Kinase</keyword>
<evidence type="ECO:0000259" key="9">
    <source>
        <dbReference type="PROSITE" id="PS50011"/>
    </source>
</evidence>
<evidence type="ECO:0000256" key="6">
    <source>
        <dbReference type="ARBA" id="ARBA00022840"/>
    </source>
</evidence>
<dbReference type="SUPFAM" id="SSF56112">
    <property type="entry name" value="Protein kinase-like (PK-like)"/>
    <property type="match status" value="1"/>
</dbReference>
<dbReference type="PANTHER" id="PTHR43671">
    <property type="entry name" value="SERINE/THREONINE-PROTEIN KINASE NEK"/>
    <property type="match status" value="1"/>
</dbReference>
<dbReference type="GO" id="GO:0004674">
    <property type="term" value="F:protein serine/threonine kinase activity"/>
    <property type="evidence" value="ECO:0007669"/>
    <property type="project" value="UniProtKB-KW"/>
</dbReference>
<dbReference type="Gene3D" id="1.10.510.10">
    <property type="entry name" value="Transferase(Phosphotransferase) domain 1"/>
    <property type="match status" value="1"/>
</dbReference>
<dbReference type="Pfam" id="PF00069">
    <property type="entry name" value="Pkinase"/>
    <property type="match status" value="1"/>
</dbReference>
<dbReference type="CDD" id="cd14014">
    <property type="entry name" value="STKc_PknB_like"/>
    <property type="match status" value="1"/>
</dbReference>
<evidence type="ECO:0000313" key="11">
    <source>
        <dbReference type="Proteomes" id="UP000002402"/>
    </source>
</evidence>
<dbReference type="EMBL" id="CP000113">
    <property type="protein sequence ID" value="ABF86711.1"/>
    <property type="molecule type" value="Genomic_DNA"/>
</dbReference>
<keyword evidence="10" id="KW-0723">Serine/threonine-protein kinase</keyword>
<evidence type="ECO:0000256" key="2">
    <source>
        <dbReference type="ARBA" id="ARBA00012513"/>
    </source>
</evidence>
<keyword evidence="6 7" id="KW-0067">ATP-binding</keyword>
<feature type="domain" description="Protein kinase" evidence="9">
    <location>
        <begin position="17"/>
        <end position="287"/>
    </location>
</feature>
<dbReference type="InterPro" id="IPR011009">
    <property type="entry name" value="Kinase-like_dom_sf"/>
</dbReference>
<keyword evidence="3" id="KW-0808">Transferase</keyword>
<dbReference type="InterPro" id="IPR000719">
    <property type="entry name" value="Prot_kinase_dom"/>
</dbReference>
<dbReference type="GeneID" id="41360537"/>
<feature type="region of interest" description="Disordered" evidence="8">
    <location>
        <begin position="371"/>
        <end position="394"/>
    </location>
</feature>